<keyword evidence="1" id="KW-0472">Membrane</keyword>
<dbReference type="EMBL" id="DVNF01000027">
    <property type="protein sequence ID" value="HIU59890.1"/>
    <property type="molecule type" value="Genomic_DNA"/>
</dbReference>
<reference evidence="3" key="2">
    <citation type="journal article" date="2021" name="PeerJ">
        <title>Extensive microbial diversity within the chicken gut microbiome revealed by metagenomics and culture.</title>
        <authorList>
            <person name="Gilroy R."/>
            <person name="Ravi A."/>
            <person name="Getino M."/>
            <person name="Pursley I."/>
            <person name="Horton D.L."/>
            <person name="Alikhan N.F."/>
            <person name="Baker D."/>
            <person name="Gharbi K."/>
            <person name="Hall N."/>
            <person name="Watson M."/>
            <person name="Adriaenssens E.M."/>
            <person name="Foster-Nyarko E."/>
            <person name="Jarju S."/>
            <person name="Secka A."/>
            <person name="Antonio M."/>
            <person name="Oren A."/>
            <person name="Chaudhuri R.R."/>
            <person name="La Ragione R."/>
            <person name="Hildebrand F."/>
            <person name="Pallen M.J."/>
        </authorList>
    </citation>
    <scope>NUCLEOTIDE SEQUENCE</scope>
    <source>
        <strain evidence="3">18911</strain>
    </source>
</reference>
<evidence type="ECO:0000259" key="2">
    <source>
        <dbReference type="Pfam" id="PF18676"/>
    </source>
</evidence>
<dbReference type="InterPro" id="IPR041286">
    <property type="entry name" value="MBG_2"/>
</dbReference>
<proteinExistence type="predicted"/>
<organism evidence="3 4">
    <name type="scientific">Candidatus Stercoripulliclostridium merdigallinarum</name>
    <dbReference type="NCBI Taxonomy" id="2840951"/>
    <lineage>
        <taxon>Bacteria</taxon>
        <taxon>Bacillati</taxon>
        <taxon>Bacillota</taxon>
        <taxon>Clostridia</taxon>
        <taxon>Eubacteriales</taxon>
        <taxon>Candidatus Stercoripulliclostridium</taxon>
    </lineage>
</organism>
<keyword evidence="1" id="KW-1133">Transmembrane helix</keyword>
<gene>
    <name evidence="3" type="ORF">IAB05_00710</name>
</gene>
<evidence type="ECO:0000313" key="3">
    <source>
        <dbReference type="EMBL" id="HIU59890.1"/>
    </source>
</evidence>
<dbReference type="Pfam" id="PF18676">
    <property type="entry name" value="MBG_2"/>
    <property type="match status" value="1"/>
</dbReference>
<dbReference type="AlphaFoldDB" id="A0A9D1MGA8"/>
<accession>A0A9D1MGA8</accession>
<comment type="caution">
    <text evidence="3">The sequence shown here is derived from an EMBL/GenBank/DDBJ whole genome shotgun (WGS) entry which is preliminary data.</text>
</comment>
<dbReference type="Proteomes" id="UP000824094">
    <property type="component" value="Unassembled WGS sequence"/>
</dbReference>
<protein>
    <recommendedName>
        <fullName evidence="2">MBG domain-containing protein</fullName>
    </recommendedName>
</protein>
<evidence type="ECO:0000313" key="4">
    <source>
        <dbReference type="Proteomes" id="UP000824094"/>
    </source>
</evidence>
<evidence type="ECO:0000256" key="1">
    <source>
        <dbReference type="SAM" id="Phobius"/>
    </source>
</evidence>
<name>A0A9D1MGA8_9FIRM</name>
<feature type="domain" description="MBG" evidence="2">
    <location>
        <begin position="884"/>
        <end position="954"/>
    </location>
</feature>
<sequence>AIDINDDMIRVDYDGTIYLRSANDIPSGSSSARYVYPKLTEDNPFYRSTTVTINDSQSYVINYAYIPDVGVNGVSDAGWYNISSAVLLSSDDQSKFELSLIGTSFQKFRIAPQLLSFSLGDVDNDGTGFITDPNDAGRSVITRIFQYSDYVEPDYYKYIERPEKNQGSYWGYAPLDDEYSKWLASDDRTQEELDAIFRKYFRIVRANQGSENSHYVGEYQLTITVLDGNGNENHNFEPGSDVEYFLLINRFDLNTVVTENEWDIIIGLVQKEKTYDGTNYIADFRTGLENLLGTEFTAKFAEYYDLLDLRFTAAYDSDTGYYAGEGKNITISCNFLGASGSTLNANFILPYAKKLAGQGTILKRRLTVSISDYNTPISLTYGESIDYSGEVVTGYTDAIVSAVFEGFIVGENPENTGIGATLLYEEDGSAYDVIKTVGNYRLKVTADYIDGALQQNYEISDARSGRAEAFRQVSVQARAITVVASGKVYEKPINGHTDVPNFYIYNGEPQSPTSIFNDYFTVEGLLTGLEDANLRISYSITMSTGEVSDSAWVMMNRFVLYTGDESQDILNKNYTMASNLTVNIPARIRSLGTVSVNGAVNNSITTVYNNQPVSVSYTDQLLEMDGYVVSVELRYSGAAGTGTVYPFDVNDENYENGYSFNAPKNAGDYELGVYLKIAGDETNNDIETFYSYQYTVRLKINKAKPRIMFSAQNLEMTYGDFDPIDNAITAAVYFLASEEVPSEPVSVSYSFVLSDGTLPVNPPVGTHTVTAVFAGNANYEGVSALEANTTLRINPKKITVGISGTDNLVYSGVDLADQIIVTFNGVIEGDSCEPVKRFTNNVSNTSVTQVINAGQYTVRVSPSNTNYEISGPSAENFTVKKRTLTVTANAPGTHYGDTPQFEYSYDGFAEGDTVEDLLKAPTVNLGGIMVGDNAIRPSGGDDPNYEFVYKESILVVLKPEGSDDKPAAKLTNTTTIVLIVLGAVVGIALLIFLSYFIKTMTYRSMYNVEAIKKKVNGEFKRKK</sequence>
<keyword evidence="1" id="KW-0812">Transmembrane</keyword>
<feature type="non-terminal residue" evidence="3">
    <location>
        <position position="1"/>
    </location>
</feature>
<reference evidence="3" key="1">
    <citation type="submission" date="2020-10" db="EMBL/GenBank/DDBJ databases">
        <authorList>
            <person name="Gilroy R."/>
        </authorList>
    </citation>
    <scope>NUCLEOTIDE SEQUENCE</scope>
    <source>
        <strain evidence="3">18911</strain>
    </source>
</reference>
<feature type="transmembrane region" description="Helical" evidence="1">
    <location>
        <begin position="976"/>
        <end position="997"/>
    </location>
</feature>